<feature type="compositionally biased region" description="Basic and acidic residues" evidence="10">
    <location>
        <begin position="226"/>
        <end position="236"/>
    </location>
</feature>
<dbReference type="GO" id="GO:0004089">
    <property type="term" value="F:carbonate dehydratase activity"/>
    <property type="evidence" value="ECO:0007669"/>
    <property type="project" value="UniProtKB-EC"/>
</dbReference>
<dbReference type="AlphaFoldDB" id="A0AAU7LYC6"/>
<dbReference type="Pfam" id="PF00484">
    <property type="entry name" value="Pro_CA"/>
    <property type="match status" value="1"/>
</dbReference>
<feature type="binding site" evidence="9">
    <location>
        <position position="41"/>
    </location>
    <ligand>
        <name>Zn(2+)</name>
        <dbReference type="ChEBI" id="CHEBI:29105"/>
    </ligand>
</feature>
<keyword evidence="11" id="KW-0614">Plasmid</keyword>
<dbReference type="NCBIfam" id="NF007756">
    <property type="entry name" value="PRK10437.1"/>
    <property type="match status" value="1"/>
</dbReference>
<sequence length="266" mass="28932">MTVESLLARNRAWSHRMCCGDADFFARLARQQTPAYLWIGCSDSRVPSNQILDLAPGEVFTHRNIANVVASSDLNCLSVIQFAVDVLQVRHIMVVGHYGCSGIRAALEGQRLGLVDHWLAHVGAVYTKHQPALMALPAAQRVDRLCELNVAEQFHNVCQTHAVRDTWARGQPLSVHGWVYGLQDGLLSELGLTASSPHAADGTYQDALKDMATPHFKARQPTASDGRFEDISRSNEEAVSSAESALRPGTKKQSSKSGSTASRCAA</sequence>
<dbReference type="GO" id="GO:0015976">
    <property type="term" value="P:carbon utilization"/>
    <property type="evidence" value="ECO:0007669"/>
    <property type="project" value="TreeGrafter"/>
</dbReference>
<comment type="catalytic activity">
    <reaction evidence="7">
        <text>hydrogencarbonate + H(+) = CO2 + H2O</text>
        <dbReference type="Rhea" id="RHEA:10748"/>
        <dbReference type="ChEBI" id="CHEBI:15377"/>
        <dbReference type="ChEBI" id="CHEBI:15378"/>
        <dbReference type="ChEBI" id="CHEBI:16526"/>
        <dbReference type="ChEBI" id="CHEBI:17544"/>
        <dbReference type="EC" id="4.2.1.1"/>
    </reaction>
</comment>
<dbReference type="SMART" id="SM00947">
    <property type="entry name" value="Pro_CA"/>
    <property type="match status" value="1"/>
</dbReference>
<evidence type="ECO:0000256" key="6">
    <source>
        <dbReference type="ARBA" id="ARBA00039351"/>
    </source>
</evidence>
<dbReference type="SUPFAM" id="SSF53056">
    <property type="entry name" value="beta-carbonic anhydrase, cab"/>
    <property type="match status" value="1"/>
</dbReference>
<proteinExistence type="inferred from homology"/>
<protein>
    <recommendedName>
        <fullName evidence="6">Carbonic anhydrase 2</fullName>
        <ecNumber evidence="2">4.2.1.1</ecNumber>
    </recommendedName>
    <alternativeName>
        <fullName evidence="8">Carbonate dehydratase 2</fullName>
    </alternativeName>
</protein>
<dbReference type="Gene3D" id="3.40.1050.10">
    <property type="entry name" value="Carbonic anhydrase"/>
    <property type="match status" value="1"/>
</dbReference>
<dbReference type="InterPro" id="IPR001765">
    <property type="entry name" value="Carbonic_anhydrase"/>
</dbReference>
<evidence type="ECO:0000256" key="9">
    <source>
        <dbReference type="PIRSR" id="PIRSR601765-1"/>
    </source>
</evidence>
<reference evidence="11" key="1">
    <citation type="submission" date="2024-05" db="EMBL/GenBank/DDBJ databases">
        <authorList>
            <person name="Bunk B."/>
            <person name="Swiderski J."/>
            <person name="Sproer C."/>
            <person name="Thiel V."/>
        </authorList>
    </citation>
    <scope>NUCLEOTIDE SEQUENCE</scope>
    <source>
        <strain evidence="11">DSM 17735</strain>
        <plasmid evidence="11">p1</plasmid>
    </source>
</reference>
<evidence type="ECO:0000313" key="11">
    <source>
        <dbReference type="EMBL" id="XBP72641.1"/>
    </source>
</evidence>
<feature type="binding site" evidence="9">
    <location>
        <position position="43"/>
    </location>
    <ligand>
        <name>Zn(2+)</name>
        <dbReference type="ChEBI" id="CHEBI:29105"/>
    </ligand>
</feature>
<keyword evidence="3 9" id="KW-0479">Metal-binding</keyword>
<evidence type="ECO:0000256" key="1">
    <source>
        <dbReference type="ARBA" id="ARBA00006217"/>
    </source>
</evidence>
<name>A0AAU7LYC6_9BURK</name>
<feature type="region of interest" description="Disordered" evidence="10">
    <location>
        <begin position="218"/>
        <end position="266"/>
    </location>
</feature>
<evidence type="ECO:0000256" key="3">
    <source>
        <dbReference type="ARBA" id="ARBA00022723"/>
    </source>
</evidence>
<dbReference type="FunFam" id="3.40.1050.10:FF:000001">
    <property type="entry name" value="Carbonic anhydrase"/>
    <property type="match status" value="1"/>
</dbReference>
<dbReference type="PANTHER" id="PTHR11002:SF76">
    <property type="entry name" value="CARBONIC ANHYDRASE"/>
    <property type="match status" value="1"/>
</dbReference>
<evidence type="ECO:0000256" key="8">
    <source>
        <dbReference type="ARBA" id="ARBA00082533"/>
    </source>
</evidence>
<feature type="compositionally biased region" description="Low complexity" evidence="10">
    <location>
        <begin position="255"/>
        <end position="266"/>
    </location>
</feature>
<dbReference type="EMBL" id="CP157676">
    <property type="protein sequence ID" value="XBP72641.1"/>
    <property type="molecule type" value="Genomic_DNA"/>
</dbReference>
<dbReference type="PANTHER" id="PTHR11002">
    <property type="entry name" value="CARBONIC ANHYDRASE"/>
    <property type="match status" value="1"/>
</dbReference>
<keyword evidence="4 9" id="KW-0862">Zinc</keyword>
<feature type="binding site" evidence="9">
    <location>
        <position position="97"/>
    </location>
    <ligand>
        <name>Zn(2+)</name>
        <dbReference type="ChEBI" id="CHEBI:29105"/>
    </ligand>
</feature>
<dbReference type="GO" id="GO:0008270">
    <property type="term" value="F:zinc ion binding"/>
    <property type="evidence" value="ECO:0007669"/>
    <property type="project" value="InterPro"/>
</dbReference>
<dbReference type="InterPro" id="IPR036874">
    <property type="entry name" value="Carbonic_anhydrase_sf"/>
</dbReference>
<evidence type="ECO:0000256" key="7">
    <source>
        <dbReference type="ARBA" id="ARBA00048348"/>
    </source>
</evidence>
<evidence type="ECO:0000256" key="2">
    <source>
        <dbReference type="ARBA" id="ARBA00012925"/>
    </source>
</evidence>
<comment type="cofactor">
    <cofactor evidence="9">
        <name>Zn(2+)</name>
        <dbReference type="ChEBI" id="CHEBI:29105"/>
    </cofactor>
    <text evidence="9">Binds 1 zinc ion per subunit.</text>
</comment>
<feature type="binding site" evidence="9">
    <location>
        <position position="100"/>
    </location>
    <ligand>
        <name>Zn(2+)</name>
        <dbReference type="ChEBI" id="CHEBI:29105"/>
    </ligand>
</feature>
<organism evidence="11">
    <name type="scientific">Polaromonas hydrogenivorans</name>
    <dbReference type="NCBI Taxonomy" id="335476"/>
    <lineage>
        <taxon>Bacteria</taxon>
        <taxon>Pseudomonadati</taxon>
        <taxon>Pseudomonadota</taxon>
        <taxon>Betaproteobacteria</taxon>
        <taxon>Burkholderiales</taxon>
        <taxon>Comamonadaceae</taxon>
        <taxon>Polaromonas</taxon>
    </lineage>
</organism>
<gene>
    <name evidence="11" type="primary">can</name>
    <name evidence="11" type="ORF">ABLV49_21475</name>
</gene>
<comment type="similarity">
    <text evidence="1">Belongs to the beta-class carbonic anhydrase family.</text>
</comment>
<evidence type="ECO:0000256" key="5">
    <source>
        <dbReference type="ARBA" id="ARBA00023239"/>
    </source>
</evidence>
<evidence type="ECO:0000256" key="10">
    <source>
        <dbReference type="SAM" id="MobiDB-lite"/>
    </source>
</evidence>
<dbReference type="CDD" id="cd00883">
    <property type="entry name" value="beta_CA_cladeA"/>
    <property type="match status" value="1"/>
</dbReference>
<dbReference type="RefSeq" id="WP_349282343.1">
    <property type="nucleotide sequence ID" value="NZ_CBCSCU010000056.1"/>
</dbReference>
<keyword evidence="5" id="KW-0456">Lyase</keyword>
<evidence type="ECO:0000256" key="4">
    <source>
        <dbReference type="ARBA" id="ARBA00022833"/>
    </source>
</evidence>
<feature type="compositionally biased region" description="Low complexity" evidence="10">
    <location>
        <begin position="237"/>
        <end position="248"/>
    </location>
</feature>
<geneLocation type="plasmid" evidence="11">
    <name>p1</name>
</geneLocation>
<dbReference type="EC" id="4.2.1.1" evidence="2"/>
<accession>A0AAU7LYC6</accession>